<dbReference type="Proteomes" id="UP000054166">
    <property type="component" value="Unassembled WGS sequence"/>
</dbReference>
<organism evidence="1 2">
    <name type="scientific">Piloderma croceum (strain F 1598)</name>
    <dbReference type="NCBI Taxonomy" id="765440"/>
    <lineage>
        <taxon>Eukaryota</taxon>
        <taxon>Fungi</taxon>
        <taxon>Dikarya</taxon>
        <taxon>Basidiomycota</taxon>
        <taxon>Agaricomycotina</taxon>
        <taxon>Agaricomycetes</taxon>
        <taxon>Agaricomycetidae</taxon>
        <taxon>Atheliales</taxon>
        <taxon>Atheliaceae</taxon>
        <taxon>Piloderma</taxon>
    </lineage>
</organism>
<protein>
    <submittedName>
        <fullName evidence="1">Uncharacterized protein</fullName>
    </submittedName>
</protein>
<evidence type="ECO:0000313" key="2">
    <source>
        <dbReference type="Proteomes" id="UP000054166"/>
    </source>
</evidence>
<dbReference type="InParanoid" id="A0A0C3EXL0"/>
<keyword evidence="2" id="KW-1185">Reference proteome</keyword>
<dbReference type="EMBL" id="KN833112">
    <property type="protein sequence ID" value="KIM72699.1"/>
    <property type="molecule type" value="Genomic_DNA"/>
</dbReference>
<proteinExistence type="predicted"/>
<gene>
    <name evidence="1" type="ORF">PILCRDRAFT_15899</name>
</gene>
<sequence length="68" mass="7835">MLDKFEEHTKEHGILPKILQRLHDNGRIFAKADPLGNQHSHEISTVAFDAAIREYQNRNGDLSNHEDD</sequence>
<dbReference type="AlphaFoldDB" id="A0A0C3EXL0"/>
<reference evidence="2" key="2">
    <citation type="submission" date="2015-01" db="EMBL/GenBank/DDBJ databases">
        <title>Evolutionary Origins and Diversification of the Mycorrhizal Mutualists.</title>
        <authorList>
            <consortium name="DOE Joint Genome Institute"/>
            <consortium name="Mycorrhizal Genomics Consortium"/>
            <person name="Kohler A."/>
            <person name="Kuo A."/>
            <person name="Nagy L.G."/>
            <person name="Floudas D."/>
            <person name="Copeland A."/>
            <person name="Barry K.W."/>
            <person name="Cichocki N."/>
            <person name="Veneault-Fourrey C."/>
            <person name="LaButti K."/>
            <person name="Lindquist E.A."/>
            <person name="Lipzen A."/>
            <person name="Lundell T."/>
            <person name="Morin E."/>
            <person name="Murat C."/>
            <person name="Riley R."/>
            <person name="Ohm R."/>
            <person name="Sun H."/>
            <person name="Tunlid A."/>
            <person name="Henrissat B."/>
            <person name="Grigoriev I.V."/>
            <person name="Hibbett D.S."/>
            <person name="Martin F."/>
        </authorList>
    </citation>
    <scope>NUCLEOTIDE SEQUENCE [LARGE SCALE GENOMIC DNA]</scope>
    <source>
        <strain evidence="2">F 1598</strain>
    </source>
</reference>
<name>A0A0C3EXL0_PILCF</name>
<evidence type="ECO:0000313" key="1">
    <source>
        <dbReference type="EMBL" id="KIM72699.1"/>
    </source>
</evidence>
<dbReference type="OrthoDB" id="3045350at2759"/>
<accession>A0A0C3EXL0</accession>
<reference evidence="1 2" key="1">
    <citation type="submission" date="2014-04" db="EMBL/GenBank/DDBJ databases">
        <authorList>
            <consortium name="DOE Joint Genome Institute"/>
            <person name="Kuo A."/>
            <person name="Tarkka M."/>
            <person name="Buscot F."/>
            <person name="Kohler A."/>
            <person name="Nagy L.G."/>
            <person name="Floudas D."/>
            <person name="Copeland A."/>
            <person name="Barry K.W."/>
            <person name="Cichocki N."/>
            <person name="Veneault-Fourrey C."/>
            <person name="LaButti K."/>
            <person name="Lindquist E.A."/>
            <person name="Lipzen A."/>
            <person name="Lundell T."/>
            <person name="Morin E."/>
            <person name="Murat C."/>
            <person name="Sun H."/>
            <person name="Tunlid A."/>
            <person name="Henrissat B."/>
            <person name="Grigoriev I.V."/>
            <person name="Hibbett D.S."/>
            <person name="Martin F."/>
            <person name="Nordberg H.P."/>
            <person name="Cantor M.N."/>
            <person name="Hua S.X."/>
        </authorList>
    </citation>
    <scope>NUCLEOTIDE SEQUENCE [LARGE SCALE GENOMIC DNA]</scope>
    <source>
        <strain evidence="1 2">F 1598</strain>
    </source>
</reference>
<dbReference type="HOGENOM" id="CLU_2794853_0_0_1"/>